<dbReference type="SMART" id="SM00279">
    <property type="entry name" value="HhH2"/>
    <property type="match status" value="1"/>
</dbReference>
<comment type="similarity">
    <text evidence="11">Belongs to the XPG/RAD2 endonuclease family. EXO1 subfamily.</text>
</comment>
<keyword evidence="7 11" id="KW-0378">Hydrolase</keyword>
<evidence type="ECO:0000256" key="10">
    <source>
        <dbReference type="ARBA" id="ARBA00023242"/>
    </source>
</evidence>
<dbReference type="PROSITE" id="PS00841">
    <property type="entry name" value="XPG_1"/>
    <property type="match status" value="1"/>
</dbReference>
<dbReference type="SUPFAM" id="SSF47807">
    <property type="entry name" value="5' to 3' exonuclease, C-terminal subdomain"/>
    <property type="match status" value="1"/>
</dbReference>
<name>A0ABP1P1S6_XYLVO</name>
<sequence>MGITGLLPFIEKASRKTNINEFAGSTVAIDSYCWLHRGAFSCADKLVMGQQTDAYVRYCMKFVDMLLSYKIKPILVFDGKHLPAKAQTEAKRGEARETNHRKAIELMQMGQNAEARNLMRRSIDVTHEMALELIKHCQKMGIDCIVAPYEADAQLAYLNINGIADIIVTEDSDLILFGCKKIFFKMDMNGNGVLVDQNLLYLAMEIPSEHFSMNDFMYMCILSGCDYLASLPGIGLAKARKFIRINTGYDIYGALTRLGSHLNMKSLVVTQEYRDAFVLAVITFKHQLVYCPLKRKQVRLNPPTPNITEEQLCYAGTETDPNTAFQLALGNCDPFTLKMLHNFDPDKIEDRVQKNNAWEQKIRSPRHVSIWSKKYKLLQNQSQESPQKEYVMVSPTAASPKTNNACTIYSKRTSLIKQEDSQTNDQLSQNEILDMYKSKNATDTENNSEANMAIPDEDKVSPILVRINPFSKQSSGIQKKTSPSLLFRNRSRIKGRHTMRIRQTNINEATVISSQFFVKETPETSDEYGIFSATNPTKILSEKEYMQLEKINETNNINLKPLVVTDEVKTDSHHININEECNASFLSNECKTINCLNIPTNCDLGKPRLDVPKNESQKENDNINELHVLDTLVTPLESNVDSFLVEQRDTKASAQTNGKMKLNKRKSSSISGTNVKINMANSTYRSQQLYVKERQQSLLNMFGFKKRKLT</sequence>
<dbReference type="PRINTS" id="PR00853">
    <property type="entry name" value="XPGRADSUPER"/>
</dbReference>
<feature type="domain" description="XPG-I" evidence="12">
    <location>
        <begin position="138"/>
        <end position="222"/>
    </location>
</feature>
<gene>
    <name evidence="14" type="ORF">XYLVIOL_LOCUS7386</name>
</gene>
<dbReference type="InterPro" id="IPR008918">
    <property type="entry name" value="HhH2"/>
</dbReference>
<dbReference type="Pfam" id="PF00752">
    <property type="entry name" value="XPG_N"/>
    <property type="match status" value="1"/>
</dbReference>
<keyword evidence="11" id="KW-0228">DNA excision</keyword>
<keyword evidence="4 11" id="KW-0479">Metal-binding</keyword>
<evidence type="ECO:0000256" key="7">
    <source>
        <dbReference type="ARBA" id="ARBA00022801"/>
    </source>
</evidence>
<keyword evidence="11" id="KW-0267">Excision nuclease</keyword>
<feature type="domain" description="XPG N-terminal" evidence="13">
    <location>
        <begin position="1"/>
        <end position="99"/>
    </location>
</feature>
<evidence type="ECO:0000256" key="6">
    <source>
        <dbReference type="ARBA" id="ARBA00022763"/>
    </source>
</evidence>
<keyword evidence="10 11" id="KW-0539">Nucleus</keyword>
<keyword evidence="8 11" id="KW-0460">Magnesium</keyword>
<evidence type="ECO:0000259" key="12">
    <source>
        <dbReference type="SMART" id="SM00484"/>
    </source>
</evidence>
<keyword evidence="15" id="KW-1185">Reference proteome</keyword>
<evidence type="ECO:0000259" key="13">
    <source>
        <dbReference type="SMART" id="SM00485"/>
    </source>
</evidence>
<dbReference type="SMART" id="SM00485">
    <property type="entry name" value="XPGN"/>
    <property type="match status" value="1"/>
</dbReference>
<dbReference type="InterPro" id="IPR044752">
    <property type="entry name" value="PIN-like_EXO1"/>
</dbReference>
<dbReference type="Proteomes" id="UP001642520">
    <property type="component" value="Unassembled WGS sequence"/>
</dbReference>
<evidence type="ECO:0000256" key="4">
    <source>
        <dbReference type="ARBA" id="ARBA00022723"/>
    </source>
</evidence>
<dbReference type="InterPro" id="IPR036279">
    <property type="entry name" value="5-3_exonuclease_C_sf"/>
</dbReference>
<dbReference type="SUPFAM" id="SSF88723">
    <property type="entry name" value="PIN domain-like"/>
    <property type="match status" value="1"/>
</dbReference>
<comment type="function">
    <text evidence="11">5'-&gt;3' double-stranded DNA exonuclease which may also possess a cryptic 3'-&gt;5' double-stranded DNA exonuclease activity. Functions in DNA mismatch repair.</text>
</comment>
<keyword evidence="2" id="KW-0597">Phosphoprotein</keyword>
<keyword evidence="6 11" id="KW-0227">DNA damage</keyword>
<reference evidence="14 15" key="1">
    <citation type="submission" date="2024-08" db="EMBL/GenBank/DDBJ databases">
        <authorList>
            <person name="Will J Nash"/>
            <person name="Angela Man"/>
            <person name="Seanna McTaggart"/>
            <person name="Kendall Baker"/>
            <person name="Tom Barker"/>
            <person name="Leah Catchpole"/>
            <person name="Alex Durrant"/>
            <person name="Karim Gharbi"/>
            <person name="Naomi Irish"/>
            <person name="Gemy Kaithakottil"/>
            <person name="Debby Ku"/>
            <person name="Aaliyah Providence"/>
            <person name="Felix Shaw"/>
            <person name="David Swarbreck"/>
            <person name="Chris Watkins"/>
            <person name="Ann M. McCartney"/>
            <person name="Giulio Formenti"/>
            <person name="Alice Mouton"/>
            <person name="Noel Vella"/>
            <person name="Bjorn M von Reumont"/>
            <person name="Adriana Vella"/>
            <person name="Wilfried Haerty"/>
        </authorList>
    </citation>
    <scope>NUCLEOTIDE SEQUENCE [LARGE SCALE GENOMIC DNA]</scope>
</reference>
<keyword evidence="5" id="KW-0255">Endonuclease</keyword>
<organism evidence="14 15">
    <name type="scientific">Xylocopa violacea</name>
    <name type="common">Violet carpenter bee</name>
    <name type="synonym">Apis violacea</name>
    <dbReference type="NCBI Taxonomy" id="135666"/>
    <lineage>
        <taxon>Eukaryota</taxon>
        <taxon>Metazoa</taxon>
        <taxon>Ecdysozoa</taxon>
        <taxon>Arthropoda</taxon>
        <taxon>Hexapoda</taxon>
        <taxon>Insecta</taxon>
        <taxon>Pterygota</taxon>
        <taxon>Neoptera</taxon>
        <taxon>Endopterygota</taxon>
        <taxon>Hymenoptera</taxon>
        <taxon>Apocrita</taxon>
        <taxon>Aculeata</taxon>
        <taxon>Apoidea</taxon>
        <taxon>Anthophila</taxon>
        <taxon>Apidae</taxon>
        <taxon>Xylocopa</taxon>
        <taxon>Xylocopa</taxon>
    </lineage>
</organism>
<dbReference type="Pfam" id="PF00867">
    <property type="entry name" value="XPG_I"/>
    <property type="match status" value="1"/>
</dbReference>
<evidence type="ECO:0000256" key="1">
    <source>
        <dbReference type="ARBA" id="ARBA00004123"/>
    </source>
</evidence>
<dbReference type="InterPro" id="IPR019974">
    <property type="entry name" value="XPG_CS"/>
</dbReference>
<dbReference type="EC" id="3.1.-.-" evidence="11"/>
<dbReference type="InterPro" id="IPR006086">
    <property type="entry name" value="XPG-I_dom"/>
</dbReference>
<evidence type="ECO:0000256" key="8">
    <source>
        <dbReference type="ARBA" id="ARBA00022842"/>
    </source>
</evidence>
<evidence type="ECO:0000256" key="2">
    <source>
        <dbReference type="ARBA" id="ARBA00022553"/>
    </source>
</evidence>
<dbReference type="EMBL" id="CAXAJV020001294">
    <property type="protein sequence ID" value="CAL7945753.1"/>
    <property type="molecule type" value="Genomic_DNA"/>
</dbReference>
<evidence type="ECO:0000313" key="14">
    <source>
        <dbReference type="EMBL" id="CAL7945753.1"/>
    </source>
</evidence>
<comment type="cofactor">
    <cofactor evidence="11">
        <name>Mg(2+)</name>
        <dbReference type="ChEBI" id="CHEBI:18420"/>
    </cofactor>
    <text evidence="11">Binds 2 magnesium ions per subunit. They probably participate in the reaction catalyzed by the enzyme. May bind an additional third magnesium ion after substrate binding.</text>
</comment>
<keyword evidence="3 11" id="KW-0540">Nuclease</keyword>
<evidence type="ECO:0000256" key="9">
    <source>
        <dbReference type="ARBA" id="ARBA00023204"/>
    </source>
</evidence>
<protein>
    <recommendedName>
        <fullName evidence="11">Exonuclease 1</fullName>
        <ecNumber evidence="11">3.1.-.-</ecNumber>
    </recommendedName>
</protein>
<dbReference type="InterPro" id="IPR029060">
    <property type="entry name" value="PIN-like_dom_sf"/>
</dbReference>
<evidence type="ECO:0000313" key="15">
    <source>
        <dbReference type="Proteomes" id="UP001642520"/>
    </source>
</evidence>
<keyword evidence="11" id="KW-0238">DNA-binding</keyword>
<dbReference type="CDD" id="cd09857">
    <property type="entry name" value="PIN_EXO1"/>
    <property type="match status" value="1"/>
</dbReference>
<keyword evidence="9 11" id="KW-0234">DNA repair</keyword>
<dbReference type="InterPro" id="IPR006085">
    <property type="entry name" value="XPG_DNA_repair_N"/>
</dbReference>
<dbReference type="InterPro" id="IPR006084">
    <property type="entry name" value="XPG/Rad2"/>
</dbReference>
<dbReference type="Gene3D" id="3.40.50.1010">
    <property type="entry name" value="5'-nuclease"/>
    <property type="match status" value="1"/>
</dbReference>
<keyword evidence="11" id="KW-0269">Exonuclease</keyword>
<comment type="caution">
    <text evidence="14">The sequence shown here is derived from an EMBL/GenBank/DDBJ whole genome shotgun (WGS) entry which is preliminary data.</text>
</comment>
<dbReference type="PANTHER" id="PTHR11081:SF8">
    <property type="entry name" value="EXONUCLEASE 1"/>
    <property type="match status" value="1"/>
</dbReference>
<proteinExistence type="inferred from homology"/>
<evidence type="ECO:0000256" key="11">
    <source>
        <dbReference type="RuleBase" id="RU910737"/>
    </source>
</evidence>
<dbReference type="Gene3D" id="1.10.150.20">
    <property type="entry name" value="5' to 3' exonuclease, C-terminal subdomain"/>
    <property type="match status" value="1"/>
</dbReference>
<comment type="subcellular location">
    <subcellularLocation>
        <location evidence="1 11">Nucleus</location>
    </subcellularLocation>
</comment>
<evidence type="ECO:0000256" key="3">
    <source>
        <dbReference type="ARBA" id="ARBA00022722"/>
    </source>
</evidence>
<dbReference type="PANTHER" id="PTHR11081">
    <property type="entry name" value="FLAP ENDONUCLEASE FAMILY MEMBER"/>
    <property type="match status" value="1"/>
</dbReference>
<evidence type="ECO:0000256" key="5">
    <source>
        <dbReference type="ARBA" id="ARBA00022759"/>
    </source>
</evidence>
<accession>A0ABP1P1S6</accession>
<dbReference type="PROSITE" id="PS00842">
    <property type="entry name" value="XPG_2"/>
    <property type="match status" value="1"/>
</dbReference>
<dbReference type="SMART" id="SM00484">
    <property type="entry name" value="XPGI"/>
    <property type="match status" value="1"/>
</dbReference>